<dbReference type="Proteomes" id="UP001238334">
    <property type="component" value="Chromosome"/>
</dbReference>
<feature type="domain" description="FAD dependent oxidoreductase" evidence="3">
    <location>
        <begin position="10"/>
        <end position="366"/>
    </location>
</feature>
<protein>
    <submittedName>
        <fullName evidence="7">FAD-dependent oxidoreductase</fullName>
    </submittedName>
</protein>
<feature type="domain" description="Aminomethyltransferase C-terminal" evidence="5">
    <location>
        <begin position="745"/>
        <end position="823"/>
    </location>
</feature>
<dbReference type="GO" id="GO:0016491">
    <property type="term" value="F:oxidoreductase activity"/>
    <property type="evidence" value="ECO:0007669"/>
    <property type="project" value="UniProtKB-KW"/>
</dbReference>
<dbReference type="PANTHER" id="PTHR43757">
    <property type="entry name" value="AMINOMETHYLTRANSFERASE"/>
    <property type="match status" value="1"/>
</dbReference>
<name>A0A9Y2L043_9RHOB</name>
<dbReference type="AlphaFoldDB" id="A0A9Y2L043"/>
<comment type="similarity">
    <text evidence="1">Belongs to the GcvT family.</text>
</comment>
<dbReference type="InterPro" id="IPR027266">
    <property type="entry name" value="TrmE/GcvT-like"/>
</dbReference>
<evidence type="ECO:0000256" key="2">
    <source>
        <dbReference type="ARBA" id="ARBA00023002"/>
    </source>
</evidence>
<accession>A0A9Y2L043</accession>
<dbReference type="InterPro" id="IPR036188">
    <property type="entry name" value="FAD/NAD-bd_sf"/>
</dbReference>
<dbReference type="Gene3D" id="3.30.70.1400">
    <property type="entry name" value="Aminomethyltransferase beta-barrel domains"/>
    <property type="match status" value="1"/>
</dbReference>
<dbReference type="Pfam" id="PF08669">
    <property type="entry name" value="GCV_T_C"/>
    <property type="match status" value="1"/>
</dbReference>
<dbReference type="Pfam" id="PF16350">
    <property type="entry name" value="FAO_M"/>
    <property type="match status" value="1"/>
</dbReference>
<dbReference type="SUPFAM" id="SSF103025">
    <property type="entry name" value="Folate-binding domain"/>
    <property type="match status" value="1"/>
</dbReference>
<organism evidence="7 8">
    <name type="scientific">Parasedimentitalea psychrophila</name>
    <dbReference type="NCBI Taxonomy" id="2997337"/>
    <lineage>
        <taxon>Bacteria</taxon>
        <taxon>Pseudomonadati</taxon>
        <taxon>Pseudomonadota</taxon>
        <taxon>Alphaproteobacteria</taxon>
        <taxon>Rhodobacterales</taxon>
        <taxon>Paracoccaceae</taxon>
        <taxon>Parasedimentitalea</taxon>
    </lineage>
</organism>
<dbReference type="Pfam" id="PF01266">
    <property type="entry name" value="DAO"/>
    <property type="match status" value="1"/>
</dbReference>
<reference evidence="7 8" key="1">
    <citation type="submission" date="2023-06" db="EMBL/GenBank/DDBJ databases">
        <title>Parasedimentitalea psychrophila sp. nov., a psychrophilic bacterium isolated from deep-sea sediment.</title>
        <authorList>
            <person name="Li A."/>
        </authorList>
    </citation>
    <scope>NUCLEOTIDE SEQUENCE [LARGE SCALE GENOMIC DNA]</scope>
    <source>
        <strain evidence="7 8">QS115</strain>
    </source>
</reference>
<dbReference type="PANTHER" id="PTHR43757:SF2">
    <property type="entry name" value="AMINOMETHYLTRANSFERASE, MITOCHONDRIAL"/>
    <property type="match status" value="1"/>
</dbReference>
<dbReference type="InterPro" id="IPR013977">
    <property type="entry name" value="GcvT_C"/>
</dbReference>
<dbReference type="InterPro" id="IPR006076">
    <property type="entry name" value="FAD-dep_OxRdtase"/>
</dbReference>
<dbReference type="Gene3D" id="2.40.30.110">
    <property type="entry name" value="Aminomethyltransferase beta-barrel domains"/>
    <property type="match status" value="1"/>
</dbReference>
<dbReference type="RefSeq" id="WP_270921186.1">
    <property type="nucleotide sequence ID" value="NZ_CP127247.1"/>
</dbReference>
<dbReference type="SUPFAM" id="SSF51905">
    <property type="entry name" value="FAD/NAD(P)-binding domain"/>
    <property type="match status" value="1"/>
</dbReference>
<dbReference type="InterPro" id="IPR032503">
    <property type="entry name" value="FAO_M"/>
</dbReference>
<feature type="domain" description="FAD dependent oxidoreductase central" evidence="6">
    <location>
        <begin position="369"/>
        <end position="424"/>
    </location>
</feature>
<gene>
    <name evidence="7" type="ORF">QPJ95_17590</name>
</gene>
<dbReference type="InterPro" id="IPR028896">
    <property type="entry name" value="GcvT/YgfZ/DmdA"/>
</dbReference>
<evidence type="ECO:0000259" key="4">
    <source>
        <dbReference type="Pfam" id="PF01571"/>
    </source>
</evidence>
<evidence type="ECO:0000313" key="8">
    <source>
        <dbReference type="Proteomes" id="UP001238334"/>
    </source>
</evidence>
<dbReference type="Gene3D" id="3.30.9.10">
    <property type="entry name" value="D-Amino Acid Oxidase, subunit A, domain 2"/>
    <property type="match status" value="1"/>
</dbReference>
<dbReference type="InterPro" id="IPR006222">
    <property type="entry name" value="GCVT_N"/>
</dbReference>
<dbReference type="SUPFAM" id="SSF54373">
    <property type="entry name" value="FAD-linked reductases, C-terminal domain"/>
    <property type="match status" value="1"/>
</dbReference>
<feature type="domain" description="GCVT N-terminal" evidence="4">
    <location>
        <begin position="426"/>
        <end position="726"/>
    </location>
</feature>
<keyword evidence="2" id="KW-0560">Oxidoreductase</keyword>
<evidence type="ECO:0000259" key="5">
    <source>
        <dbReference type="Pfam" id="PF08669"/>
    </source>
</evidence>
<dbReference type="EMBL" id="CP127247">
    <property type="protein sequence ID" value="WIY24379.1"/>
    <property type="molecule type" value="Genomic_DNA"/>
</dbReference>
<dbReference type="InterPro" id="IPR029043">
    <property type="entry name" value="GcvT/YgfZ_C"/>
</dbReference>
<evidence type="ECO:0000259" key="3">
    <source>
        <dbReference type="Pfam" id="PF01266"/>
    </source>
</evidence>
<keyword evidence="8" id="KW-1185">Reference proteome</keyword>
<proteinExistence type="inferred from homology"/>
<dbReference type="Gene3D" id="3.50.50.60">
    <property type="entry name" value="FAD/NAD(P)-binding domain"/>
    <property type="match status" value="1"/>
</dbReference>
<dbReference type="Pfam" id="PF01571">
    <property type="entry name" value="GCV_T"/>
    <property type="match status" value="1"/>
</dbReference>
<dbReference type="Gene3D" id="3.30.1360.120">
    <property type="entry name" value="Probable tRNA modification gtpase trme, domain 1"/>
    <property type="match status" value="1"/>
</dbReference>
<evidence type="ECO:0000256" key="1">
    <source>
        <dbReference type="ARBA" id="ARBA00008609"/>
    </source>
</evidence>
<dbReference type="SUPFAM" id="SSF101790">
    <property type="entry name" value="Aminomethyltransferase beta-barrel domain"/>
    <property type="match status" value="1"/>
</dbReference>
<dbReference type="KEGG" id="ppso:QPJ95_17590"/>
<sequence length="831" mass="91537">MTKAFPTSARIIVIGGGAIGTSIAYHLAKSGERDVLLLEKTRLTEGATWHAAGLVGQFRSQQNLMSLMNDSVSLFDGLAADTGQEIGWRKVGSMRVAGSQDRWQELLKSHSAARAVGFDMELLTPKEAQELYPLMQVEDLVGAAFIPEDGHVDPYSLTQAYAKGIRKYGGRVIEGVMVTDLVRQNNRISHVVTDHGTVEADIVVNAAGLWARQVGKMAGVELPAGIVQHQYFVTEKTSDIPDDLPAFRDPDGGYYAKPEPGALAIGGWERTTDKVNPKEGFPWENARHLFDTNMDRMEEVFLPAAHRLPLLNHLGVRTVVNGPIPISPDGEPVMGPVSGLQNFFVACAFTSGIAASGGVGKAAANWILNGDPGLDLWAFDLRRFGPLQSGQKFLHDRAVESYTKYYDIHWPGEEMQTARMVRRSPIYDRLKQDGAVMGSKFGWERANWFAHSGIAQKDQFGFDRAGQAETVGREHRAARETAVLTDQTSFTKFEISGSGACSFLQYLAVANVDKPVGGAAYTQLCNERGGIEADVTIIRRAEDCFWLITGSALGERDRDWIDRNLETYRKKFTDDWVARGEQWERSSRPGGPDIQIRNITSALGVLNIQGPKARMILQKLCDEDLGNEAFPFMTAKDIRVGYAPALAYRVTYVGELGWELYIPTEYLAYVYEILLEAGTVEGLINMGYHAIDSLRLEKRYLAWGPDINSDNNPFEAGLQFLIDWGKGDFIGRDALTKIRENGVKRKMTALLLDDPLPVFGGEAVYFNGNVVAQTTSGNFAYTLGKPIVLAYLPTGIDLGSGVLEVQSFDQRSAATAVKGIPYDPQREKIQC</sequence>
<evidence type="ECO:0000313" key="7">
    <source>
        <dbReference type="EMBL" id="WIY24379.1"/>
    </source>
</evidence>
<evidence type="ECO:0000259" key="6">
    <source>
        <dbReference type="Pfam" id="PF16350"/>
    </source>
</evidence>